<dbReference type="SUPFAM" id="SSF52499">
    <property type="entry name" value="Isochorismatase-like hydrolases"/>
    <property type="match status" value="1"/>
</dbReference>
<proteinExistence type="predicted"/>
<evidence type="ECO:0000259" key="1">
    <source>
        <dbReference type="Pfam" id="PF00857"/>
    </source>
</evidence>
<reference evidence="3" key="1">
    <citation type="submission" date="2017-09" db="EMBL/GenBank/DDBJ databases">
        <authorList>
            <person name="Varghese N."/>
            <person name="Submissions S."/>
        </authorList>
    </citation>
    <scope>NUCLEOTIDE SEQUENCE [LARGE SCALE GENOMIC DNA]</scope>
    <source>
        <strain evidence="3">JKS000234</strain>
    </source>
</reference>
<dbReference type="CDD" id="cd01012">
    <property type="entry name" value="YcaC_related"/>
    <property type="match status" value="1"/>
</dbReference>
<dbReference type="EMBL" id="OCMY01000001">
    <property type="protein sequence ID" value="SOD39739.1"/>
    <property type="molecule type" value="Genomic_DNA"/>
</dbReference>
<evidence type="ECO:0000313" key="3">
    <source>
        <dbReference type="Proteomes" id="UP000219271"/>
    </source>
</evidence>
<dbReference type="OrthoDB" id="9789777at2"/>
<evidence type="ECO:0000313" key="2">
    <source>
        <dbReference type="EMBL" id="SOD39739.1"/>
    </source>
</evidence>
<accession>A0A286C005</accession>
<dbReference type="InterPro" id="IPR000868">
    <property type="entry name" value="Isochorismatase-like_dom"/>
</dbReference>
<dbReference type="Gene3D" id="3.40.50.850">
    <property type="entry name" value="Isochorismatase-like"/>
    <property type="match status" value="1"/>
</dbReference>
<feature type="domain" description="Isochorismatase-like" evidence="1">
    <location>
        <begin position="21"/>
        <end position="173"/>
    </location>
</feature>
<dbReference type="PANTHER" id="PTHR43559:SF1">
    <property type="entry name" value="HYDROLASE"/>
    <property type="match status" value="1"/>
</dbReference>
<organism evidence="2 3">
    <name type="scientific">Candidatus Pantoea floridensis</name>
    <dbReference type="NCBI Taxonomy" id="1938870"/>
    <lineage>
        <taxon>Bacteria</taxon>
        <taxon>Pseudomonadati</taxon>
        <taxon>Pseudomonadota</taxon>
        <taxon>Gammaproteobacteria</taxon>
        <taxon>Enterobacterales</taxon>
        <taxon>Erwiniaceae</taxon>
        <taxon>Pantoea</taxon>
    </lineage>
</organism>
<keyword evidence="3" id="KW-1185">Reference proteome</keyword>
<sequence>MTDIKAVAVEPKNLLNPHNHALVLLDHQSQMAFNVKSIDIGSLRSNTAILAETGKAFNVPTIISTISRSDFAGPVFPEVSKVFPNTKSYINRTTSDAIEDQNFVDAINATGKQRIVIAGLWTSVCLNGPVQGLLEQGFEVYVVADASGDMSHEAHVMAMHRMIQSGAVPITSTAYLLELQRDWERKETYPATMEISQAHSGAFGIGIQYAYDMVHGNRGIE</sequence>
<dbReference type="Pfam" id="PF00857">
    <property type="entry name" value="Isochorismatase"/>
    <property type="match status" value="1"/>
</dbReference>
<dbReference type="AlphaFoldDB" id="A0A286C005"/>
<protein>
    <submittedName>
        <fullName evidence="2">Nicotinamidase-related amidase</fullName>
    </submittedName>
</protein>
<dbReference type="RefSeq" id="WP_097097508.1">
    <property type="nucleotide sequence ID" value="NZ_OCMY01000001.1"/>
</dbReference>
<dbReference type="PANTHER" id="PTHR43559">
    <property type="entry name" value="HYDROLASE YCAC-RELATED"/>
    <property type="match status" value="1"/>
</dbReference>
<dbReference type="Proteomes" id="UP000219271">
    <property type="component" value="Unassembled WGS sequence"/>
</dbReference>
<gene>
    <name evidence="2" type="ORF">SAMN06273570_4193</name>
</gene>
<dbReference type="InterPro" id="IPR053152">
    <property type="entry name" value="Hydrolase_YcaC-like"/>
</dbReference>
<dbReference type="InterPro" id="IPR036380">
    <property type="entry name" value="Isochorismatase-like_sf"/>
</dbReference>
<name>A0A286C005_9GAMM</name>